<dbReference type="Pfam" id="PF00497">
    <property type="entry name" value="SBP_bac_3"/>
    <property type="match status" value="1"/>
</dbReference>
<evidence type="ECO:0000259" key="3">
    <source>
        <dbReference type="SMART" id="SM00079"/>
    </source>
</evidence>
<dbReference type="GO" id="GO:0016020">
    <property type="term" value="C:membrane"/>
    <property type="evidence" value="ECO:0007669"/>
    <property type="project" value="InterPro"/>
</dbReference>
<evidence type="ECO:0000259" key="2">
    <source>
        <dbReference type="SMART" id="SM00062"/>
    </source>
</evidence>
<sequence length="240" mass="26957">MLVAVTGCSSQKADNSIVNAGTNAEFPPFEKLEGNGEITGFDAELIQAIAKAENLQLDFQHYGWDSMLNGVARGRIDMGIAAITITDERKRMYDFTEPYFEAKQVILVPKTSPVQSLNDLKGKKIGVQSATTGEKVVQEAFGKTYPGLQRYDVVSSAIDDLKWNRLDAVVVDKAVNLEYIKRLGEEKYKIIEDPAIPEEYYGIIVKKGNRELLDKLNAGLKKIQENGTYDKIYNKYFWEN</sequence>
<keyword evidence="1" id="KW-0732">Signal</keyword>
<dbReference type="SUPFAM" id="SSF53850">
    <property type="entry name" value="Periplasmic binding protein-like II"/>
    <property type="match status" value="1"/>
</dbReference>
<reference evidence="4 5" key="1">
    <citation type="submission" date="2020-07" db="EMBL/GenBank/DDBJ databases">
        <title>Thermoactinomyces phylogeny.</title>
        <authorList>
            <person name="Dunlap C."/>
        </authorList>
    </citation>
    <scope>NUCLEOTIDE SEQUENCE [LARGE SCALE GENOMIC DNA]</scope>
    <source>
        <strain evidence="4 5">AMNI-1</strain>
    </source>
</reference>
<dbReference type="SMART" id="SM00079">
    <property type="entry name" value="PBPe"/>
    <property type="match status" value="1"/>
</dbReference>
<dbReference type="PANTHER" id="PTHR35936">
    <property type="entry name" value="MEMBRANE-BOUND LYTIC MUREIN TRANSGLYCOSYLASE F"/>
    <property type="match status" value="1"/>
</dbReference>
<dbReference type="InterPro" id="IPR001320">
    <property type="entry name" value="Iontro_rcpt_C"/>
</dbReference>
<evidence type="ECO:0000256" key="1">
    <source>
        <dbReference type="ARBA" id="ARBA00022729"/>
    </source>
</evidence>
<accession>A0A7W2AT84</accession>
<dbReference type="PANTHER" id="PTHR35936:SF17">
    <property type="entry name" value="ARGININE-BINDING EXTRACELLULAR PROTEIN ARTP"/>
    <property type="match status" value="1"/>
</dbReference>
<gene>
    <name evidence="4" type="ORF">H2C83_14455</name>
</gene>
<dbReference type="GO" id="GO:0015276">
    <property type="term" value="F:ligand-gated monoatomic ion channel activity"/>
    <property type="evidence" value="ECO:0007669"/>
    <property type="project" value="InterPro"/>
</dbReference>
<organism evidence="4 5">
    <name type="scientific">Thermoactinomyces mirandus</name>
    <dbReference type="NCBI Taxonomy" id="2756294"/>
    <lineage>
        <taxon>Bacteria</taxon>
        <taxon>Bacillati</taxon>
        <taxon>Bacillota</taxon>
        <taxon>Bacilli</taxon>
        <taxon>Bacillales</taxon>
        <taxon>Thermoactinomycetaceae</taxon>
        <taxon>Thermoactinomyces</taxon>
    </lineage>
</organism>
<name>A0A7W2AT84_9BACL</name>
<dbReference type="EMBL" id="JACEOL010000055">
    <property type="protein sequence ID" value="MBA4603485.1"/>
    <property type="molecule type" value="Genomic_DNA"/>
</dbReference>
<feature type="domain" description="Solute-binding protein family 3/N-terminal" evidence="2">
    <location>
        <begin position="17"/>
        <end position="240"/>
    </location>
</feature>
<comment type="caution">
    <text evidence="4">The sequence shown here is derived from an EMBL/GenBank/DDBJ whole genome shotgun (WGS) entry which is preliminary data.</text>
</comment>
<feature type="domain" description="Ionotropic glutamate receptor C-terminal" evidence="3">
    <location>
        <begin position="17"/>
        <end position="239"/>
    </location>
</feature>
<protein>
    <submittedName>
        <fullName evidence="4">Basic amino acid ABC transporter substrate-binding protein</fullName>
    </submittedName>
</protein>
<dbReference type="SMART" id="SM00062">
    <property type="entry name" value="PBPb"/>
    <property type="match status" value="1"/>
</dbReference>
<dbReference type="AlphaFoldDB" id="A0A7W2AT84"/>
<proteinExistence type="predicted"/>
<keyword evidence="5" id="KW-1185">Reference proteome</keyword>
<dbReference type="Gene3D" id="3.40.190.10">
    <property type="entry name" value="Periplasmic binding protein-like II"/>
    <property type="match status" value="2"/>
</dbReference>
<dbReference type="Proteomes" id="UP000538292">
    <property type="component" value="Unassembled WGS sequence"/>
</dbReference>
<evidence type="ECO:0000313" key="5">
    <source>
        <dbReference type="Proteomes" id="UP000538292"/>
    </source>
</evidence>
<dbReference type="InterPro" id="IPR001638">
    <property type="entry name" value="Solute-binding_3/MltF_N"/>
</dbReference>
<dbReference type="CDD" id="cd13624">
    <property type="entry name" value="PBP2_Arg_Lys_His"/>
    <property type="match status" value="1"/>
</dbReference>
<evidence type="ECO:0000313" key="4">
    <source>
        <dbReference type="EMBL" id="MBA4603485.1"/>
    </source>
</evidence>